<comment type="caution">
    <text evidence="1">The sequence shown here is derived from an EMBL/GenBank/DDBJ whole genome shotgun (WGS) entry which is preliminary data.</text>
</comment>
<sequence length="92" mass="10260">MTLTPARRKALEIIRDHPGIRPRGFAEKIWPDSEAWSHHTKCGPNGVTRGGGMPLAAGGFLGKLRQAGLVWNDLRNYNNDYYLTEKGKEAVK</sequence>
<dbReference type="AlphaFoldDB" id="A0A0F9F1Q7"/>
<name>A0A0F9F1Q7_9ZZZZ</name>
<accession>A0A0F9F1Q7</accession>
<evidence type="ECO:0000313" key="1">
    <source>
        <dbReference type="EMBL" id="KKL51195.1"/>
    </source>
</evidence>
<protein>
    <submittedName>
        <fullName evidence="1">Uncharacterized protein</fullName>
    </submittedName>
</protein>
<proteinExistence type="predicted"/>
<gene>
    <name evidence="1" type="ORF">LCGC14_2297900</name>
</gene>
<reference evidence="1" key="1">
    <citation type="journal article" date="2015" name="Nature">
        <title>Complex archaea that bridge the gap between prokaryotes and eukaryotes.</title>
        <authorList>
            <person name="Spang A."/>
            <person name="Saw J.H."/>
            <person name="Jorgensen S.L."/>
            <person name="Zaremba-Niedzwiedzka K."/>
            <person name="Martijn J."/>
            <person name="Lind A.E."/>
            <person name="van Eijk R."/>
            <person name="Schleper C."/>
            <person name="Guy L."/>
            <person name="Ettema T.J."/>
        </authorList>
    </citation>
    <scope>NUCLEOTIDE SEQUENCE</scope>
</reference>
<organism evidence="1">
    <name type="scientific">marine sediment metagenome</name>
    <dbReference type="NCBI Taxonomy" id="412755"/>
    <lineage>
        <taxon>unclassified sequences</taxon>
        <taxon>metagenomes</taxon>
        <taxon>ecological metagenomes</taxon>
    </lineage>
</organism>
<dbReference type="EMBL" id="LAZR01032333">
    <property type="protein sequence ID" value="KKL51195.1"/>
    <property type="molecule type" value="Genomic_DNA"/>
</dbReference>